<dbReference type="GO" id="GO:1904680">
    <property type="term" value="F:peptide transmembrane transporter activity"/>
    <property type="evidence" value="ECO:0007669"/>
    <property type="project" value="TreeGrafter"/>
</dbReference>
<reference evidence="4" key="1">
    <citation type="submission" date="2019-10" db="EMBL/GenBank/DDBJ databases">
        <title>Description of Paenibacillus glebae sp. nov.</title>
        <authorList>
            <person name="Carlier A."/>
            <person name="Qi S."/>
        </authorList>
    </citation>
    <scope>NUCLEOTIDE SEQUENCE</scope>
    <source>
        <strain evidence="4">LMG 31456</strain>
    </source>
</reference>
<evidence type="ECO:0000256" key="1">
    <source>
        <dbReference type="ARBA" id="ARBA00023125"/>
    </source>
</evidence>
<dbReference type="PANTHER" id="PTHR30290">
    <property type="entry name" value="PERIPLASMIC BINDING COMPONENT OF ABC TRANSPORTER"/>
    <property type="match status" value="1"/>
</dbReference>
<dbReference type="EMBL" id="WHOD01000059">
    <property type="protein sequence ID" value="NOU94610.1"/>
    <property type="molecule type" value="Genomic_DNA"/>
</dbReference>
<accession>A0A972GR20</accession>
<organism evidence="4 5">
    <name type="scientific">Paenibacillus foliorum</name>
    <dbReference type="NCBI Taxonomy" id="2654974"/>
    <lineage>
        <taxon>Bacteria</taxon>
        <taxon>Bacillati</taxon>
        <taxon>Bacillota</taxon>
        <taxon>Bacilli</taxon>
        <taxon>Bacillales</taxon>
        <taxon>Paenibacillaceae</taxon>
        <taxon>Paenibacillus</taxon>
    </lineage>
</organism>
<dbReference type="GO" id="GO:0003677">
    <property type="term" value="F:DNA binding"/>
    <property type="evidence" value="ECO:0007669"/>
    <property type="project" value="UniProtKB-KW"/>
</dbReference>
<protein>
    <submittedName>
        <fullName evidence="4">ABC transporter substrate-binding protein</fullName>
    </submittedName>
</protein>
<evidence type="ECO:0000259" key="2">
    <source>
        <dbReference type="Pfam" id="PF00496"/>
    </source>
</evidence>
<dbReference type="Gene3D" id="3.40.190.10">
    <property type="entry name" value="Periplasmic binding protein-like II"/>
    <property type="match status" value="1"/>
</dbReference>
<sequence>MKLESHYIRLREKLPHVGERQEYELMLDDMAAILDCTHRNVAMILSKMDKQGWLQWLPKRGRGNKSTLIFLTPAEDVILLLAKELVERKDLRGALEQMNVSSIPETLKEHFHSWLNGYFGYSSELRDSKRFDTLRFPLTQPILTLDPAFTNFSAESHLVNQLFDSLVRYNRLTQTVEPHLAHAWEADATRTSWTFYLRKGVLFHHGKELSAEDIRFTLERLKQSSARSLYRWVYKQIERIDISDPLTLTVHLSEPNELFTQFMSTNRASIIPIDAYKQGGEEAFAQSPIGTGPFKLTYHDTSMCVLDAFPAYFQGRAHLDRVELWHVPDMQEQDRFRTLESFQIIHNYRMPGEAESTWQQVQQQGSTCKFVTVNLRKHGPLKDPAVRKAICGAIEQRRMLELLDGDAVYAADSFIRHTAVQPPVLELTHLRERIKQSGYAGERLVLCTIPHYERDALLVQTLLREAGVTSEVVLLPMEEFKGDRRLEADLLLFSIMLDNDIELRLIDLFKSMQHHLEPDCKSAVEQFIGAALREPHRDGRAGLLQSIERRLCDEHVLHYLYFKRLKTTYHASVKGISLDSLDWVQFKNIWFKPYSEPFANRVYNHSSRRE</sequence>
<dbReference type="AlphaFoldDB" id="A0A972GR20"/>
<dbReference type="InterPro" id="IPR039424">
    <property type="entry name" value="SBP_5"/>
</dbReference>
<dbReference type="PANTHER" id="PTHR30290:SF72">
    <property type="entry name" value="HTH-TYPE TRANSCRIPTIONAL REGULATOR SGRR"/>
    <property type="match status" value="1"/>
</dbReference>
<feature type="domain" description="Transcriptional regulator SgrR N-terminal HTH" evidence="3">
    <location>
        <begin position="2"/>
        <end position="99"/>
    </location>
</feature>
<evidence type="ECO:0000313" key="4">
    <source>
        <dbReference type="EMBL" id="NOU94610.1"/>
    </source>
</evidence>
<feature type="domain" description="Solute-binding protein family 5" evidence="2">
    <location>
        <begin position="175"/>
        <end position="413"/>
    </location>
</feature>
<dbReference type="SUPFAM" id="SSF53850">
    <property type="entry name" value="Periplasmic binding protein-like II"/>
    <property type="match status" value="1"/>
</dbReference>
<dbReference type="RefSeq" id="WP_171652826.1">
    <property type="nucleotide sequence ID" value="NZ_WHOD01000059.1"/>
</dbReference>
<comment type="caution">
    <text evidence="4">The sequence shown here is derived from an EMBL/GenBank/DDBJ whole genome shotgun (WGS) entry which is preliminary data.</text>
</comment>
<dbReference type="Pfam" id="PF00496">
    <property type="entry name" value="SBP_bac_5"/>
    <property type="match status" value="1"/>
</dbReference>
<keyword evidence="5" id="KW-1185">Reference proteome</keyword>
<keyword evidence="1" id="KW-0238">DNA-binding</keyword>
<evidence type="ECO:0000313" key="5">
    <source>
        <dbReference type="Proteomes" id="UP000641588"/>
    </source>
</evidence>
<name>A0A972GR20_9BACL</name>
<dbReference type="Proteomes" id="UP000641588">
    <property type="component" value="Unassembled WGS sequence"/>
</dbReference>
<dbReference type="GO" id="GO:0015833">
    <property type="term" value="P:peptide transport"/>
    <property type="evidence" value="ECO:0007669"/>
    <property type="project" value="TreeGrafter"/>
</dbReference>
<dbReference type="Pfam" id="PF12793">
    <property type="entry name" value="SgrR_N"/>
    <property type="match status" value="1"/>
</dbReference>
<evidence type="ECO:0000259" key="3">
    <source>
        <dbReference type="Pfam" id="PF12793"/>
    </source>
</evidence>
<gene>
    <name evidence="4" type="ORF">GC093_15475</name>
</gene>
<dbReference type="InterPro" id="IPR025370">
    <property type="entry name" value="SgrR_HTH_N"/>
</dbReference>
<dbReference type="Gene3D" id="3.10.105.10">
    <property type="entry name" value="Dipeptide-binding Protein, Domain 3"/>
    <property type="match status" value="1"/>
</dbReference>
<proteinExistence type="predicted"/>
<dbReference type="InterPro" id="IPR000914">
    <property type="entry name" value="SBP_5_dom"/>
</dbReference>